<evidence type="ECO:0000256" key="2">
    <source>
        <dbReference type="ARBA" id="ARBA00009840"/>
    </source>
</evidence>
<comment type="function">
    <text evidence="1">Involved in DNA recombination.</text>
</comment>
<dbReference type="InterPro" id="IPR003798">
    <property type="entry name" value="DNA_recombination_RmuC"/>
</dbReference>
<name>A0A9D1KQX7_9FIRM</name>
<dbReference type="PANTHER" id="PTHR30563">
    <property type="entry name" value="DNA RECOMBINATION PROTEIN RMUC"/>
    <property type="match status" value="1"/>
</dbReference>
<keyword evidence="5" id="KW-0812">Transmembrane</keyword>
<evidence type="ECO:0000256" key="1">
    <source>
        <dbReference type="ARBA" id="ARBA00003416"/>
    </source>
</evidence>
<comment type="similarity">
    <text evidence="2">Belongs to the RmuC family.</text>
</comment>
<evidence type="ECO:0000256" key="4">
    <source>
        <dbReference type="ARBA" id="ARBA00023172"/>
    </source>
</evidence>
<dbReference type="PANTHER" id="PTHR30563:SF0">
    <property type="entry name" value="DNA RECOMBINATION PROTEIN RMUC"/>
    <property type="match status" value="1"/>
</dbReference>
<evidence type="ECO:0000256" key="3">
    <source>
        <dbReference type="ARBA" id="ARBA00023054"/>
    </source>
</evidence>
<sequence length="356" mass="39110">MCRKPAYDFKEAAVTETTEIILIILLAVLIALVTVFGILILRRGGRGAAERIEKRIDDSFRASAELFRDTVSGNQQSIGRMQTAKFREMDIVLKDMYDTMDTRLDSLAKSMGEIHSLAGGIDDLKRVLTNVKTRGIVGEIRLGAILDEILAPEQYGENVSVVKGSSNVVEFAVKLPGKGGGAVYLPIDSKFPLDAYYSLCAARDTGSGGEAAEAEKILKARLKRFAKDVSEKYISPPDTTDFAIMFLPVEGLYLESIESGAAEEIMREYKVTAAGPTTLAAMLNALQMGFRTLAVEKRSAQVWETLADVRTEFEKFEKTLENVSRGLHRAESELDSAVGVRTRAIIRKLKDIEGSK</sequence>
<comment type="caution">
    <text evidence="6">The sequence shown here is derived from an EMBL/GenBank/DDBJ whole genome shotgun (WGS) entry which is preliminary data.</text>
</comment>
<gene>
    <name evidence="6" type="ORF">IAA60_09640</name>
</gene>
<feature type="transmembrane region" description="Helical" evidence="5">
    <location>
        <begin position="20"/>
        <end position="41"/>
    </location>
</feature>
<evidence type="ECO:0000256" key="5">
    <source>
        <dbReference type="SAM" id="Phobius"/>
    </source>
</evidence>
<dbReference type="EMBL" id="DVLU01000104">
    <property type="protein sequence ID" value="HIT86145.1"/>
    <property type="molecule type" value="Genomic_DNA"/>
</dbReference>
<keyword evidence="4" id="KW-0233">DNA recombination</keyword>
<keyword evidence="5" id="KW-0472">Membrane</keyword>
<proteinExistence type="inferred from homology"/>
<evidence type="ECO:0000313" key="6">
    <source>
        <dbReference type="EMBL" id="HIT86145.1"/>
    </source>
</evidence>
<keyword evidence="5" id="KW-1133">Transmembrane helix</keyword>
<accession>A0A9D1KQX7</accession>
<protein>
    <submittedName>
        <fullName evidence="6">DNA recombination protein RmuC</fullName>
    </submittedName>
</protein>
<evidence type="ECO:0000313" key="7">
    <source>
        <dbReference type="Proteomes" id="UP000824165"/>
    </source>
</evidence>
<reference evidence="6" key="1">
    <citation type="submission" date="2020-10" db="EMBL/GenBank/DDBJ databases">
        <authorList>
            <person name="Gilroy R."/>
        </authorList>
    </citation>
    <scope>NUCLEOTIDE SEQUENCE</scope>
    <source>
        <strain evidence="6">CHK181-108</strain>
    </source>
</reference>
<dbReference type="GO" id="GO:0006310">
    <property type="term" value="P:DNA recombination"/>
    <property type="evidence" value="ECO:0007669"/>
    <property type="project" value="UniProtKB-KW"/>
</dbReference>
<organism evidence="6 7">
    <name type="scientific">Candidatus Ornithomonoglobus intestinigallinarum</name>
    <dbReference type="NCBI Taxonomy" id="2840894"/>
    <lineage>
        <taxon>Bacteria</taxon>
        <taxon>Bacillati</taxon>
        <taxon>Bacillota</taxon>
        <taxon>Clostridia</taxon>
        <taxon>Candidatus Ornithomonoglobus</taxon>
    </lineage>
</organism>
<dbReference type="AlphaFoldDB" id="A0A9D1KQX7"/>
<dbReference type="Pfam" id="PF02646">
    <property type="entry name" value="RmuC"/>
    <property type="match status" value="1"/>
</dbReference>
<dbReference type="Proteomes" id="UP000824165">
    <property type="component" value="Unassembled WGS sequence"/>
</dbReference>
<reference evidence="6" key="2">
    <citation type="journal article" date="2021" name="PeerJ">
        <title>Extensive microbial diversity within the chicken gut microbiome revealed by metagenomics and culture.</title>
        <authorList>
            <person name="Gilroy R."/>
            <person name="Ravi A."/>
            <person name="Getino M."/>
            <person name="Pursley I."/>
            <person name="Horton D.L."/>
            <person name="Alikhan N.F."/>
            <person name="Baker D."/>
            <person name="Gharbi K."/>
            <person name="Hall N."/>
            <person name="Watson M."/>
            <person name="Adriaenssens E.M."/>
            <person name="Foster-Nyarko E."/>
            <person name="Jarju S."/>
            <person name="Secka A."/>
            <person name="Antonio M."/>
            <person name="Oren A."/>
            <person name="Chaudhuri R.R."/>
            <person name="La Ragione R."/>
            <person name="Hildebrand F."/>
            <person name="Pallen M.J."/>
        </authorList>
    </citation>
    <scope>NUCLEOTIDE SEQUENCE</scope>
    <source>
        <strain evidence="6">CHK181-108</strain>
    </source>
</reference>
<keyword evidence="3" id="KW-0175">Coiled coil</keyword>